<protein>
    <submittedName>
        <fullName evidence="1">(wild Malaysian banana) hypothetical protein</fullName>
    </submittedName>
</protein>
<reference evidence="1" key="1">
    <citation type="submission" date="2021-03" db="EMBL/GenBank/DDBJ databases">
        <authorList>
            <consortium name="Genoscope - CEA"/>
            <person name="William W."/>
        </authorList>
    </citation>
    <scope>NUCLEOTIDE SEQUENCE</scope>
    <source>
        <strain evidence="1">Doubled-haploid Pahang</strain>
    </source>
</reference>
<sequence length="50" mass="5660">MLSKTSCLGEWIIIISFPSLNKPSLYSFSYICPGLAKCIPDFFKNLVIYP</sequence>
<evidence type="ECO:0000313" key="2">
    <source>
        <dbReference type="EnsemblPlants" id="Ma09_p18380.1"/>
    </source>
</evidence>
<proteinExistence type="predicted"/>
<dbReference type="EnsemblPlants" id="Ma09_t18380.1">
    <property type="protein sequence ID" value="Ma09_p18380.1"/>
    <property type="gene ID" value="Ma09_g18380"/>
</dbReference>
<dbReference type="AlphaFoldDB" id="A0A804KL12"/>
<name>A0A804KL12_MUSAM</name>
<dbReference type="EMBL" id="HG996474">
    <property type="protein sequence ID" value="CAG1835569.1"/>
    <property type="molecule type" value="Genomic_DNA"/>
</dbReference>
<reference evidence="2" key="2">
    <citation type="submission" date="2021-05" db="UniProtKB">
        <authorList>
            <consortium name="EnsemblPlants"/>
        </authorList>
    </citation>
    <scope>IDENTIFICATION</scope>
    <source>
        <strain evidence="2">subsp. malaccensis</strain>
    </source>
</reference>
<dbReference type="Gramene" id="Ma09_t18380.1">
    <property type="protein sequence ID" value="Ma09_p18380.1"/>
    <property type="gene ID" value="Ma09_g18380"/>
</dbReference>
<evidence type="ECO:0000313" key="1">
    <source>
        <dbReference type="EMBL" id="CAG1835569.1"/>
    </source>
</evidence>
<evidence type="ECO:0000313" key="3">
    <source>
        <dbReference type="Proteomes" id="UP000012960"/>
    </source>
</evidence>
<organism evidence="2 3">
    <name type="scientific">Musa acuminata subsp. malaccensis</name>
    <name type="common">Wild banana</name>
    <name type="synonym">Musa malaccensis</name>
    <dbReference type="NCBI Taxonomy" id="214687"/>
    <lineage>
        <taxon>Eukaryota</taxon>
        <taxon>Viridiplantae</taxon>
        <taxon>Streptophyta</taxon>
        <taxon>Embryophyta</taxon>
        <taxon>Tracheophyta</taxon>
        <taxon>Spermatophyta</taxon>
        <taxon>Magnoliopsida</taxon>
        <taxon>Liliopsida</taxon>
        <taxon>Zingiberales</taxon>
        <taxon>Musaceae</taxon>
        <taxon>Musa</taxon>
    </lineage>
</organism>
<dbReference type="InParanoid" id="A0A804KL12"/>
<gene>
    <name evidence="1" type="ORF">GSMUA_236340.1</name>
</gene>
<dbReference type="Proteomes" id="UP000012960">
    <property type="component" value="Unplaced"/>
</dbReference>
<accession>A0A804KL12</accession>
<keyword evidence="3" id="KW-1185">Reference proteome</keyword>